<reference evidence="5 6" key="2">
    <citation type="submission" date="2016-05" db="EMBL/GenBank/DDBJ databases">
        <title>Lineage-specific infection strategies underlie the spectrum of fungal disease in amphibians.</title>
        <authorList>
            <person name="Cuomo C.A."/>
            <person name="Farrer R.A."/>
            <person name="James T."/>
            <person name="Longcore J."/>
            <person name="Birren B."/>
        </authorList>
    </citation>
    <scope>NUCLEOTIDE SEQUENCE [LARGE SCALE GENOMIC DNA]</scope>
    <source>
        <strain evidence="5 6">JEL423</strain>
    </source>
</reference>
<evidence type="ECO:0000313" key="5">
    <source>
        <dbReference type="EMBL" id="OAJ45288.1"/>
    </source>
</evidence>
<name>A0A177WZE5_BATDL</name>
<evidence type="ECO:0000256" key="3">
    <source>
        <dbReference type="ARBA" id="ARBA00023242"/>
    </source>
</evidence>
<dbReference type="VEuPathDB" id="FungiDB:BDEG_28438"/>
<dbReference type="GO" id="GO:0051015">
    <property type="term" value="F:actin filament binding"/>
    <property type="evidence" value="ECO:0007669"/>
    <property type="project" value="TreeGrafter"/>
</dbReference>
<dbReference type="PANTHER" id="PTHR12928:SF0">
    <property type="entry name" value="FSHD REGION GENE 1"/>
    <property type="match status" value="1"/>
</dbReference>
<sequence length="305" mass="33238">MDKIRSSRLTFKGDNKSQHKKSKKRHIDQDGNEIHKSGFTKRTKAVDEPLEGWVHCKTLEDVMGPVIIATSAMDPPSLLYKNQKGSNLSIAHLPPHNQSKDDPDQPLPTVTLSTIEPVSAIQVFIANCLPGSTKTTFKSAQDTYLASDKYGVVTCDMEAAGPAEEWELVVREDGFAFQNMHGLFLTAVAEDASVRADADSIGFKQVFTLKCQAAVKHAAAKKAKMAASPWAAAVAGSSSHTVSVGSGGIASLELQQLRRYQSYGERHVGLLDQDKKALINASKQGTINEELLNRRSKVKSDKFCK</sequence>
<comment type="subcellular location">
    <subcellularLocation>
        <location evidence="1">Nucleus</location>
        <location evidence="1">Nucleolus</location>
    </subcellularLocation>
</comment>
<dbReference type="AlphaFoldDB" id="A0A177WZE5"/>
<feature type="region of interest" description="Disordered" evidence="4">
    <location>
        <begin position="1"/>
        <end position="42"/>
    </location>
</feature>
<dbReference type="EMBL" id="DS022315">
    <property type="protein sequence ID" value="OAJ45288.1"/>
    <property type="molecule type" value="Genomic_DNA"/>
</dbReference>
<evidence type="ECO:0000313" key="6">
    <source>
        <dbReference type="Proteomes" id="UP000077115"/>
    </source>
</evidence>
<gene>
    <name evidence="5" type="ORF">BDEG_28438</name>
</gene>
<proteinExistence type="inferred from homology"/>
<evidence type="ECO:0008006" key="7">
    <source>
        <dbReference type="Google" id="ProtNLM"/>
    </source>
</evidence>
<feature type="compositionally biased region" description="Basic and acidic residues" evidence="4">
    <location>
        <begin position="27"/>
        <end position="36"/>
    </location>
</feature>
<dbReference type="Pfam" id="PF06229">
    <property type="entry name" value="FRG1"/>
    <property type="match status" value="1"/>
</dbReference>
<dbReference type="eggNOG" id="KOG3962">
    <property type="taxonomic scope" value="Eukaryota"/>
</dbReference>
<comment type="similarity">
    <text evidence="2">Belongs to the FRG1 family.</text>
</comment>
<protein>
    <recommendedName>
        <fullName evidence="7">FRG1-like family protein</fullName>
    </recommendedName>
</protein>
<evidence type="ECO:0000256" key="1">
    <source>
        <dbReference type="ARBA" id="ARBA00004604"/>
    </source>
</evidence>
<dbReference type="PANTHER" id="PTHR12928">
    <property type="entry name" value="FRG1 PROTEIN"/>
    <property type="match status" value="1"/>
</dbReference>
<dbReference type="STRING" id="403673.A0A177WZE5"/>
<dbReference type="Proteomes" id="UP000077115">
    <property type="component" value="Unassembled WGS sequence"/>
</dbReference>
<evidence type="ECO:0000256" key="4">
    <source>
        <dbReference type="SAM" id="MobiDB-lite"/>
    </source>
</evidence>
<feature type="compositionally biased region" description="Basic and acidic residues" evidence="4">
    <location>
        <begin position="1"/>
        <end position="17"/>
    </location>
</feature>
<organism evidence="5 6">
    <name type="scientific">Batrachochytrium dendrobatidis (strain JEL423)</name>
    <dbReference type="NCBI Taxonomy" id="403673"/>
    <lineage>
        <taxon>Eukaryota</taxon>
        <taxon>Fungi</taxon>
        <taxon>Fungi incertae sedis</taxon>
        <taxon>Chytridiomycota</taxon>
        <taxon>Chytridiomycota incertae sedis</taxon>
        <taxon>Chytridiomycetes</taxon>
        <taxon>Rhizophydiales</taxon>
        <taxon>Rhizophydiales incertae sedis</taxon>
        <taxon>Batrachochytrium</taxon>
    </lineage>
</organism>
<keyword evidence="3" id="KW-0539">Nucleus</keyword>
<dbReference type="InterPro" id="IPR010414">
    <property type="entry name" value="FRG1"/>
</dbReference>
<dbReference type="OrthoDB" id="5539371at2759"/>
<dbReference type="SUPFAM" id="SSF50405">
    <property type="entry name" value="Actin-crosslinking proteins"/>
    <property type="match status" value="1"/>
</dbReference>
<dbReference type="CDD" id="cd23339">
    <property type="entry name" value="beta-trefoil_FSCN_fungal_FRG1-like"/>
    <property type="match status" value="1"/>
</dbReference>
<reference evidence="5 6" key="1">
    <citation type="submission" date="2006-10" db="EMBL/GenBank/DDBJ databases">
        <title>The Genome Sequence of Batrachochytrium dendrobatidis JEL423.</title>
        <authorList>
            <consortium name="The Broad Institute Genome Sequencing Platform"/>
            <person name="Birren B."/>
            <person name="Lander E."/>
            <person name="Galagan J."/>
            <person name="Cuomo C."/>
            <person name="Devon K."/>
            <person name="Jaffe D."/>
            <person name="Butler J."/>
            <person name="Alvarez P."/>
            <person name="Gnerre S."/>
            <person name="Grabherr M."/>
            <person name="Kleber M."/>
            <person name="Mauceli E."/>
            <person name="Brockman W."/>
            <person name="Young S."/>
            <person name="LaButti K."/>
            <person name="Sykes S."/>
            <person name="DeCaprio D."/>
            <person name="Crawford M."/>
            <person name="Koehrsen M."/>
            <person name="Engels R."/>
            <person name="Montgomery P."/>
            <person name="Pearson M."/>
            <person name="Howarth C."/>
            <person name="Larson L."/>
            <person name="White J."/>
            <person name="O'Leary S."/>
            <person name="Kodira C."/>
            <person name="Zeng Q."/>
            <person name="Yandava C."/>
            <person name="Alvarado L."/>
            <person name="Longcore J."/>
            <person name="James T."/>
        </authorList>
    </citation>
    <scope>NUCLEOTIDE SEQUENCE [LARGE SCALE GENOMIC DNA]</scope>
    <source>
        <strain evidence="5 6">JEL423</strain>
    </source>
</reference>
<dbReference type="GO" id="GO:0005730">
    <property type="term" value="C:nucleolus"/>
    <property type="evidence" value="ECO:0007669"/>
    <property type="project" value="UniProtKB-SubCell"/>
</dbReference>
<dbReference type="GO" id="GO:0071013">
    <property type="term" value="C:catalytic step 2 spliceosome"/>
    <property type="evidence" value="ECO:0007669"/>
    <property type="project" value="TreeGrafter"/>
</dbReference>
<dbReference type="Gene3D" id="2.80.10.50">
    <property type="match status" value="1"/>
</dbReference>
<dbReference type="InterPro" id="IPR008999">
    <property type="entry name" value="Actin-crosslinking"/>
</dbReference>
<evidence type="ECO:0000256" key="2">
    <source>
        <dbReference type="ARBA" id="ARBA00010878"/>
    </source>
</evidence>
<accession>A0A177WZE5</accession>